<dbReference type="Gene3D" id="3.40.50.12820">
    <property type="match status" value="1"/>
</dbReference>
<sequence>MSEIRLDASGELDLALPERFNLAEYYLDEPAATHGPDRVALEVHGESRTYAQLIDGSKRMAALLRRLGVRREERVLICLPDGFAYSDAFFGVLRAGAAFAMVSPLLKEESYAEYLDYVNCRVAIVHAETLEQMAPAFARSESCEHLIVVGGAAGAAPGHIDATSALAAEDPSSPAARTAATGPDDLAGWLFTSGSTGRPKGCVHVQRDYAYSTETYAKNVVGYGPDDVCVGVPKLFFGYATGTNLMFPLRFGGRAGLFPERSTPDALFDAIERHRPTVLTSVPTMINAMLRHERIATADLSSLRLVLSAGEALPEALAKAWMERTGTEILDGIGSAEMFHIYISNHPGDVKPGSLGRVVEGYEARIVDDTGAPVPDGEPGRLAVRGGSTALCYWANKQASNETFQGAWCVSADVFKRDADGYYTYEGRSDDLLKVSGIFVSPLEIENALLSHAAVDEVCIVAREDAGGLVKPQAFVVPASGVRGDEALAAELVTHVKTTLAPHKYPRWFEWVDDLPKNDRGKVDRKVMRARVERGEVQA</sequence>
<dbReference type="Proteomes" id="UP000319342">
    <property type="component" value="Chromosome"/>
</dbReference>
<feature type="domain" description="AMP-binding enzyme C-terminal" evidence="3">
    <location>
        <begin position="444"/>
        <end position="522"/>
    </location>
</feature>
<keyword evidence="5" id="KW-1185">Reference proteome</keyword>
<accession>A0A518CY81</accession>
<dbReference type="Gene3D" id="3.30.300.30">
    <property type="match status" value="1"/>
</dbReference>
<feature type="domain" description="AMP-dependent synthetase/ligase" evidence="2">
    <location>
        <begin position="31"/>
        <end position="394"/>
    </location>
</feature>
<dbReference type="PANTHER" id="PTHR43352">
    <property type="entry name" value="ACETYL-COA SYNTHETASE"/>
    <property type="match status" value="1"/>
</dbReference>
<dbReference type="NCBIfam" id="TIGR02262">
    <property type="entry name" value="benz_CoA_lig"/>
    <property type="match status" value="1"/>
</dbReference>
<name>A0A518CY81_9BACT</name>
<dbReference type="InterPro" id="IPR045851">
    <property type="entry name" value="AMP-bd_C_sf"/>
</dbReference>
<keyword evidence="1 4" id="KW-0436">Ligase</keyword>
<gene>
    <name evidence="4" type="primary">bclA</name>
    <name evidence="4" type="ORF">Pla163_12980</name>
</gene>
<dbReference type="PANTHER" id="PTHR43352:SF1">
    <property type="entry name" value="ANTHRANILATE--COA LIGASE"/>
    <property type="match status" value="1"/>
</dbReference>
<proteinExistence type="predicted"/>
<dbReference type="SUPFAM" id="SSF56801">
    <property type="entry name" value="Acetyl-CoA synthetase-like"/>
    <property type="match status" value="1"/>
</dbReference>
<evidence type="ECO:0000313" key="4">
    <source>
        <dbReference type="EMBL" id="QDU84193.1"/>
    </source>
</evidence>
<dbReference type="GO" id="GO:0044550">
    <property type="term" value="P:secondary metabolite biosynthetic process"/>
    <property type="evidence" value="ECO:0007669"/>
    <property type="project" value="TreeGrafter"/>
</dbReference>
<dbReference type="EC" id="6.2.1.25" evidence="4"/>
<dbReference type="InterPro" id="IPR011957">
    <property type="entry name" value="Benz_CoA_lig"/>
</dbReference>
<dbReference type="GO" id="GO:0018858">
    <property type="term" value="F:benzoate-CoA ligase activity"/>
    <property type="evidence" value="ECO:0007669"/>
    <property type="project" value="UniProtKB-EC"/>
</dbReference>
<dbReference type="Gene3D" id="2.30.38.10">
    <property type="entry name" value="Luciferase, Domain 3"/>
    <property type="match status" value="1"/>
</dbReference>
<dbReference type="Gene3D" id="3.40.50.980">
    <property type="match status" value="1"/>
</dbReference>
<dbReference type="InterPro" id="IPR000873">
    <property type="entry name" value="AMP-dep_synth/lig_dom"/>
</dbReference>
<evidence type="ECO:0000313" key="5">
    <source>
        <dbReference type="Proteomes" id="UP000319342"/>
    </source>
</evidence>
<dbReference type="Pfam" id="PF13193">
    <property type="entry name" value="AMP-binding_C"/>
    <property type="match status" value="1"/>
</dbReference>
<organism evidence="4 5">
    <name type="scientific">Rohdeia mirabilis</name>
    <dbReference type="NCBI Taxonomy" id="2528008"/>
    <lineage>
        <taxon>Bacteria</taxon>
        <taxon>Pseudomonadati</taxon>
        <taxon>Planctomycetota</taxon>
        <taxon>Planctomycetia</taxon>
        <taxon>Planctomycetia incertae sedis</taxon>
        <taxon>Rohdeia</taxon>
    </lineage>
</organism>
<dbReference type="RefSeq" id="WP_419186379.1">
    <property type="nucleotide sequence ID" value="NZ_CP036290.1"/>
</dbReference>
<protein>
    <submittedName>
        <fullName evidence="4">Benzoate--CoA ligase</fullName>
        <ecNumber evidence="4">6.2.1.25</ecNumber>
    </submittedName>
</protein>
<dbReference type="EMBL" id="CP036290">
    <property type="protein sequence ID" value="QDU84193.1"/>
    <property type="molecule type" value="Genomic_DNA"/>
</dbReference>
<dbReference type="GO" id="GO:0005524">
    <property type="term" value="F:ATP binding"/>
    <property type="evidence" value="ECO:0007669"/>
    <property type="project" value="InterPro"/>
</dbReference>
<evidence type="ECO:0000259" key="2">
    <source>
        <dbReference type="Pfam" id="PF00501"/>
    </source>
</evidence>
<dbReference type="AlphaFoldDB" id="A0A518CY81"/>
<evidence type="ECO:0000259" key="3">
    <source>
        <dbReference type="Pfam" id="PF13193"/>
    </source>
</evidence>
<dbReference type="Pfam" id="PF00501">
    <property type="entry name" value="AMP-binding"/>
    <property type="match status" value="1"/>
</dbReference>
<reference evidence="4 5" key="1">
    <citation type="submission" date="2019-02" db="EMBL/GenBank/DDBJ databases">
        <title>Deep-cultivation of Planctomycetes and their phenomic and genomic characterization uncovers novel biology.</title>
        <authorList>
            <person name="Wiegand S."/>
            <person name="Jogler M."/>
            <person name="Boedeker C."/>
            <person name="Pinto D."/>
            <person name="Vollmers J."/>
            <person name="Rivas-Marin E."/>
            <person name="Kohn T."/>
            <person name="Peeters S.H."/>
            <person name="Heuer A."/>
            <person name="Rast P."/>
            <person name="Oberbeckmann S."/>
            <person name="Bunk B."/>
            <person name="Jeske O."/>
            <person name="Meyerdierks A."/>
            <person name="Storesund J.E."/>
            <person name="Kallscheuer N."/>
            <person name="Luecker S."/>
            <person name="Lage O.M."/>
            <person name="Pohl T."/>
            <person name="Merkel B.J."/>
            <person name="Hornburger P."/>
            <person name="Mueller R.-W."/>
            <person name="Bruemmer F."/>
            <person name="Labrenz M."/>
            <person name="Spormann A.M."/>
            <person name="Op den Camp H."/>
            <person name="Overmann J."/>
            <person name="Amann R."/>
            <person name="Jetten M.S.M."/>
            <person name="Mascher T."/>
            <person name="Medema M.H."/>
            <person name="Devos D.P."/>
            <person name="Kaster A.-K."/>
            <person name="Ovreas L."/>
            <person name="Rohde M."/>
            <person name="Galperin M.Y."/>
            <person name="Jogler C."/>
        </authorList>
    </citation>
    <scope>NUCLEOTIDE SEQUENCE [LARGE SCALE GENOMIC DNA]</scope>
    <source>
        <strain evidence="4 5">Pla163</strain>
    </source>
</reference>
<dbReference type="InterPro" id="IPR025110">
    <property type="entry name" value="AMP-bd_C"/>
</dbReference>
<evidence type="ECO:0000256" key="1">
    <source>
        <dbReference type="ARBA" id="ARBA00022598"/>
    </source>
</evidence>